<comment type="subcellular location">
    <subcellularLocation>
        <location evidence="1">Nucleus</location>
    </subcellularLocation>
</comment>
<gene>
    <name evidence="10" type="ORF">ASPCAL07191</name>
</gene>
<dbReference type="Pfam" id="PF00649">
    <property type="entry name" value="Copper-fist"/>
    <property type="match status" value="1"/>
</dbReference>
<dbReference type="EMBL" id="CDMC01000005">
    <property type="protein sequence ID" value="CEL06081.1"/>
    <property type="molecule type" value="Genomic_DNA"/>
</dbReference>
<dbReference type="SMART" id="SM01090">
    <property type="entry name" value="Copper-fist"/>
    <property type="match status" value="1"/>
</dbReference>
<dbReference type="PANTHER" id="PTHR28088:SF9">
    <property type="entry name" value="TRANSCRIPTION FACTOR GRISEA, PUTATIVE (AFU_ORTHOLOGUE AFUA_1G13190)-RELATED"/>
    <property type="match status" value="1"/>
</dbReference>
<keyword evidence="6" id="KW-0804">Transcription</keyword>
<name>A0A0U5G2I4_ASPCI</name>
<dbReference type="GO" id="GO:0005507">
    <property type="term" value="F:copper ion binding"/>
    <property type="evidence" value="ECO:0007669"/>
    <property type="project" value="InterPro"/>
</dbReference>
<evidence type="ECO:0000256" key="6">
    <source>
        <dbReference type="ARBA" id="ARBA00023163"/>
    </source>
</evidence>
<dbReference type="FunFam" id="3.90.430.10:FF:000001">
    <property type="entry name" value="Copper fist DNA-binding protein"/>
    <property type="match status" value="1"/>
</dbReference>
<dbReference type="GO" id="GO:0006878">
    <property type="term" value="P:intracellular copper ion homeostasis"/>
    <property type="evidence" value="ECO:0007669"/>
    <property type="project" value="TreeGrafter"/>
</dbReference>
<protein>
    <recommendedName>
        <fullName evidence="9">Copper-fist domain-containing protein</fullName>
    </recommendedName>
</protein>
<evidence type="ECO:0000256" key="1">
    <source>
        <dbReference type="ARBA" id="ARBA00004123"/>
    </source>
</evidence>
<dbReference type="GO" id="GO:0005634">
    <property type="term" value="C:nucleus"/>
    <property type="evidence" value="ECO:0007669"/>
    <property type="project" value="UniProtKB-SubCell"/>
</dbReference>
<feature type="domain" description="Copper-fist" evidence="9">
    <location>
        <begin position="6"/>
        <end position="41"/>
    </location>
</feature>
<evidence type="ECO:0000256" key="7">
    <source>
        <dbReference type="ARBA" id="ARBA00023242"/>
    </source>
</evidence>
<dbReference type="InterPro" id="IPR001083">
    <property type="entry name" value="Cu_fist_DNA-bd_dom"/>
</dbReference>
<dbReference type="PRINTS" id="PR00617">
    <property type="entry name" value="COPPERFIST"/>
</dbReference>
<dbReference type="PROSITE" id="PS50073">
    <property type="entry name" value="COPPER_FIST_2"/>
    <property type="match status" value="1"/>
</dbReference>
<sequence length="244" mass="26779">MPLDEHGNKWSCESCLRGHRSAKCKHFDRVMVKVPKSGRPLKQCPHGRLQDCGCRKTCAIMTRLSSDSQNLCRPLYYVGDQHEHHSSGIMGEDTTNVRSPATPAASRNRSVDPPISTPTFLPPPHHILPTQLPRLAQWPLPPMLDTPSPPGHISMSTDTSIQALETHLQAGEYAILERLYSIGPPAIGDLWSPSLQIIEEPIETPHDLSLAAHHAALDLLNLGMPFPLVAQAHTFPSSETGSII</sequence>
<dbReference type="GO" id="GO:0000981">
    <property type="term" value="F:DNA-binding transcription factor activity, RNA polymerase II-specific"/>
    <property type="evidence" value="ECO:0007669"/>
    <property type="project" value="TreeGrafter"/>
</dbReference>
<dbReference type="InterPro" id="IPR051763">
    <property type="entry name" value="Copper_Homeo_Regul"/>
</dbReference>
<dbReference type="Gene3D" id="3.90.430.10">
    <property type="entry name" value="Copper fist DNA-binding domain"/>
    <property type="match status" value="1"/>
</dbReference>
<keyword evidence="5" id="KW-0805">Transcription regulation</keyword>
<keyword evidence="3" id="KW-0862">Zinc</keyword>
<organism evidence="10 11">
    <name type="scientific">Aspergillus calidoustus</name>
    <dbReference type="NCBI Taxonomy" id="454130"/>
    <lineage>
        <taxon>Eukaryota</taxon>
        <taxon>Fungi</taxon>
        <taxon>Dikarya</taxon>
        <taxon>Ascomycota</taxon>
        <taxon>Pezizomycotina</taxon>
        <taxon>Eurotiomycetes</taxon>
        <taxon>Eurotiomycetidae</taxon>
        <taxon>Eurotiales</taxon>
        <taxon>Aspergillaceae</taxon>
        <taxon>Aspergillus</taxon>
        <taxon>Aspergillus subgen. Nidulantes</taxon>
    </lineage>
</organism>
<evidence type="ECO:0000256" key="2">
    <source>
        <dbReference type="ARBA" id="ARBA00022723"/>
    </source>
</evidence>
<accession>A0A0U5G2I4</accession>
<dbReference type="GO" id="GO:0045944">
    <property type="term" value="P:positive regulation of transcription by RNA polymerase II"/>
    <property type="evidence" value="ECO:0007669"/>
    <property type="project" value="TreeGrafter"/>
</dbReference>
<dbReference type="OrthoDB" id="5600085at2759"/>
<evidence type="ECO:0000256" key="4">
    <source>
        <dbReference type="ARBA" id="ARBA00023008"/>
    </source>
</evidence>
<reference evidence="11" key="1">
    <citation type="journal article" date="2016" name="Genome Announc.">
        <title>Draft genome sequences of fungus Aspergillus calidoustus.</title>
        <authorList>
            <person name="Horn F."/>
            <person name="Linde J."/>
            <person name="Mattern D.J."/>
            <person name="Walther G."/>
            <person name="Guthke R."/>
            <person name="Scherlach K."/>
            <person name="Martin K."/>
            <person name="Brakhage A.A."/>
            <person name="Petzke L."/>
            <person name="Valiante V."/>
        </authorList>
    </citation>
    <scope>NUCLEOTIDE SEQUENCE [LARGE SCALE GENOMIC DNA]</scope>
    <source>
        <strain evidence="11">SF006504</strain>
    </source>
</reference>
<proteinExistence type="predicted"/>
<keyword evidence="7" id="KW-0539">Nucleus</keyword>
<dbReference type="SUPFAM" id="SSF57879">
    <property type="entry name" value="Zinc domain conserved in yeast copper-regulated transcription factors"/>
    <property type="match status" value="1"/>
</dbReference>
<evidence type="ECO:0000313" key="11">
    <source>
        <dbReference type="Proteomes" id="UP000054771"/>
    </source>
</evidence>
<dbReference type="AlphaFoldDB" id="A0A0U5G2I4"/>
<dbReference type="Proteomes" id="UP000054771">
    <property type="component" value="Unassembled WGS sequence"/>
</dbReference>
<evidence type="ECO:0000256" key="5">
    <source>
        <dbReference type="ARBA" id="ARBA00023015"/>
    </source>
</evidence>
<dbReference type="SMART" id="SM00412">
    <property type="entry name" value="Cu_FIST"/>
    <property type="match status" value="1"/>
</dbReference>
<evidence type="ECO:0000259" key="9">
    <source>
        <dbReference type="PROSITE" id="PS50073"/>
    </source>
</evidence>
<keyword evidence="2" id="KW-0479">Metal-binding</keyword>
<dbReference type="GO" id="GO:0000978">
    <property type="term" value="F:RNA polymerase II cis-regulatory region sequence-specific DNA binding"/>
    <property type="evidence" value="ECO:0007669"/>
    <property type="project" value="TreeGrafter"/>
</dbReference>
<dbReference type="GO" id="GO:0006879">
    <property type="term" value="P:intracellular iron ion homeostasis"/>
    <property type="evidence" value="ECO:0007669"/>
    <property type="project" value="TreeGrafter"/>
</dbReference>
<keyword evidence="4" id="KW-0186">Copper</keyword>
<evidence type="ECO:0000256" key="3">
    <source>
        <dbReference type="ARBA" id="ARBA00022833"/>
    </source>
</evidence>
<evidence type="ECO:0000256" key="8">
    <source>
        <dbReference type="SAM" id="MobiDB-lite"/>
    </source>
</evidence>
<evidence type="ECO:0000313" key="10">
    <source>
        <dbReference type="EMBL" id="CEL06081.1"/>
    </source>
</evidence>
<feature type="region of interest" description="Disordered" evidence="8">
    <location>
        <begin position="84"/>
        <end position="114"/>
    </location>
</feature>
<dbReference type="InterPro" id="IPR036395">
    <property type="entry name" value="Cu_fist_DNA-bd_dom_sf"/>
</dbReference>
<keyword evidence="11" id="KW-1185">Reference proteome</keyword>
<dbReference type="PANTHER" id="PTHR28088">
    <property type="entry name" value="TRANSCRIPTIONAL ACTIVATOR HAA1-RELATED"/>
    <property type="match status" value="1"/>
</dbReference>